<gene>
    <name evidence="6" type="ORF">LMF89_10070</name>
</gene>
<dbReference type="InterPro" id="IPR045213">
    <property type="entry name" value="Malic_NAD-bd_bact_type"/>
</dbReference>
<dbReference type="InterPro" id="IPR037062">
    <property type="entry name" value="Malic_N_dom_sf"/>
</dbReference>
<dbReference type="PRINTS" id="PR00072">
    <property type="entry name" value="MALOXRDTASE"/>
</dbReference>
<evidence type="ECO:0000256" key="2">
    <source>
        <dbReference type="ARBA" id="ARBA00023002"/>
    </source>
</evidence>
<evidence type="ECO:0000256" key="1">
    <source>
        <dbReference type="ARBA" id="ARBA00008785"/>
    </source>
</evidence>
<evidence type="ECO:0000259" key="4">
    <source>
        <dbReference type="SMART" id="SM00919"/>
    </source>
</evidence>
<dbReference type="PANTHER" id="PTHR43237">
    <property type="entry name" value="NADP-DEPENDENT MALIC ENZYME"/>
    <property type="match status" value="1"/>
</dbReference>
<evidence type="ECO:0000313" key="7">
    <source>
        <dbReference type="Proteomes" id="UP001165492"/>
    </source>
</evidence>
<proteinExistence type="inferred from homology"/>
<comment type="caution">
    <text evidence="6">The sequence shown here is derived from an EMBL/GenBank/DDBJ whole genome shotgun (WGS) entry which is preliminary data.</text>
</comment>
<reference evidence="6" key="1">
    <citation type="submission" date="2021-11" db="EMBL/GenBank/DDBJ databases">
        <title>Description of a new species Pelosinus isolated from the bottom sediments of Lake Baikal.</title>
        <authorList>
            <person name="Zakharyuk A."/>
        </authorList>
    </citation>
    <scope>NUCLEOTIDE SEQUENCE</scope>
    <source>
        <strain evidence="6">Bkl1</strain>
    </source>
</reference>
<sequence>MSLRDEALQYHRKNNGKMGVIAKAPIRDGYDLSLAYTPGVAEPCMEIHREKDLSFEYTCRGNMVAVITDGTRVLGLGDIGPEAAIPVMEGKAVLYKTFADVDAIPLSIDTKDADEFIRTVRMLQPNFAGINLEDISSPKCYDIEDALKKEMDIPVFHDDQHGTAIAAVSATIGALRLVKKQLSDVKVVVNGAGAAGTAIVQLLLNAGVGHVIMMNSKGAMYEGMEMSRVNRVQAALLSKTNLKKEKGSIADIAKGSDVLIGVSQPGSFTTDIVQSMNANSIVFSLCNPEPEISYKEAKAAGVKVAGTGRSDSPNQVNNVTVFPGVFRGAIDVRARQINEEMKLAAVYAISELIAEEELREDYVVPDVFDKRVAPAVAAAVAQAAIKTGVARIIVDPEEIRAKTAARIERA</sequence>
<dbReference type="InterPro" id="IPR051674">
    <property type="entry name" value="Malate_Decarboxylase"/>
</dbReference>
<evidence type="ECO:0000313" key="6">
    <source>
        <dbReference type="EMBL" id="MCC5465700.1"/>
    </source>
</evidence>
<evidence type="ECO:0000256" key="3">
    <source>
        <dbReference type="RuleBase" id="RU003427"/>
    </source>
</evidence>
<accession>A0ABS8HRJ4</accession>
<dbReference type="SMART" id="SM01274">
    <property type="entry name" value="malic"/>
    <property type="match status" value="1"/>
</dbReference>
<evidence type="ECO:0000259" key="5">
    <source>
        <dbReference type="SMART" id="SM01274"/>
    </source>
</evidence>
<keyword evidence="3" id="KW-0479">Metal-binding</keyword>
<dbReference type="PANTHER" id="PTHR43237:SF4">
    <property type="entry name" value="NADP-DEPENDENT MALIC ENZYME"/>
    <property type="match status" value="1"/>
</dbReference>
<comment type="similarity">
    <text evidence="1 3">Belongs to the malic enzymes family.</text>
</comment>
<keyword evidence="7" id="KW-1185">Reference proteome</keyword>
<dbReference type="InterPro" id="IPR012301">
    <property type="entry name" value="Malic_N_dom"/>
</dbReference>
<dbReference type="Gene3D" id="3.40.50.10380">
    <property type="entry name" value="Malic enzyme, N-terminal domain"/>
    <property type="match status" value="1"/>
</dbReference>
<dbReference type="InterPro" id="IPR036291">
    <property type="entry name" value="NAD(P)-bd_dom_sf"/>
</dbReference>
<protein>
    <submittedName>
        <fullName evidence="6">NADP-dependent malic enzyme</fullName>
    </submittedName>
</protein>
<dbReference type="Pfam" id="PF03949">
    <property type="entry name" value="Malic_M"/>
    <property type="match status" value="1"/>
</dbReference>
<dbReference type="RefSeq" id="WP_229534929.1">
    <property type="nucleotide sequence ID" value="NZ_JAJHJB010000011.1"/>
</dbReference>
<dbReference type="PIRSF" id="PIRSF000106">
    <property type="entry name" value="ME"/>
    <property type="match status" value="1"/>
</dbReference>
<dbReference type="SUPFAM" id="SSF53223">
    <property type="entry name" value="Aminoacid dehydrogenase-like, N-terminal domain"/>
    <property type="match status" value="1"/>
</dbReference>
<dbReference type="CDD" id="cd05311">
    <property type="entry name" value="NAD_bind_2_malic_enz"/>
    <property type="match status" value="1"/>
</dbReference>
<dbReference type="SMART" id="SM00919">
    <property type="entry name" value="Malic_M"/>
    <property type="match status" value="1"/>
</dbReference>
<organism evidence="6 7">
    <name type="scientific">Pelosinus baikalensis</name>
    <dbReference type="NCBI Taxonomy" id="2892015"/>
    <lineage>
        <taxon>Bacteria</taxon>
        <taxon>Bacillati</taxon>
        <taxon>Bacillota</taxon>
        <taxon>Negativicutes</taxon>
        <taxon>Selenomonadales</taxon>
        <taxon>Sporomusaceae</taxon>
        <taxon>Pelosinus</taxon>
    </lineage>
</organism>
<feature type="domain" description="Malic enzyme N-terminal" evidence="5">
    <location>
        <begin position="15"/>
        <end position="148"/>
    </location>
</feature>
<dbReference type="Pfam" id="PF00390">
    <property type="entry name" value="malic"/>
    <property type="match status" value="1"/>
</dbReference>
<dbReference type="InterPro" id="IPR001891">
    <property type="entry name" value="Malic_OxRdtase"/>
</dbReference>
<dbReference type="EMBL" id="JAJHJB010000011">
    <property type="protein sequence ID" value="MCC5465700.1"/>
    <property type="molecule type" value="Genomic_DNA"/>
</dbReference>
<dbReference type="InterPro" id="IPR046346">
    <property type="entry name" value="Aminoacid_DH-like_N_sf"/>
</dbReference>
<feature type="domain" description="Malic enzyme NAD-binding" evidence="4">
    <location>
        <begin position="160"/>
        <end position="385"/>
    </location>
</feature>
<dbReference type="InterPro" id="IPR012302">
    <property type="entry name" value="Malic_NAD-bd"/>
</dbReference>
<dbReference type="Gene3D" id="3.40.50.720">
    <property type="entry name" value="NAD(P)-binding Rossmann-like Domain"/>
    <property type="match status" value="1"/>
</dbReference>
<dbReference type="Proteomes" id="UP001165492">
    <property type="component" value="Unassembled WGS sequence"/>
</dbReference>
<name>A0ABS8HRJ4_9FIRM</name>
<keyword evidence="2" id="KW-0560">Oxidoreductase</keyword>
<dbReference type="SUPFAM" id="SSF51735">
    <property type="entry name" value="NAD(P)-binding Rossmann-fold domains"/>
    <property type="match status" value="1"/>
</dbReference>